<feature type="compositionally biased region" description="Acidic residues" evidence="1">
    <location>
        <begin position="25"/>
        <end position="34"/>
    </location>
</feature>
<reference evidence="3" key="1">
    <citation type="submission" date="2016-01" db="EMBL/GenBank/DDBJ databases">
        <authorList>
            <person name="Regsiter A."/>
            <person name="william w."/>
        </authorList>
    </citation>
    <scope>NUCLEOTIDE SEQUENCE [LARGE SCALE GENOMIC DNA]</scope>
    <source>
        <strain evidence="3">CFBP 6623</strain>
    </source>
</reference>
<feature type="region of interest" description="Disordered" evidence="1">
    <location>
        <begin position="1"/>
        <end position="34"/>
    </location>
</feature>
<gene>
    <name evidence="2" type="ORF">AGR3A_Cc120046</name>
</gene>
<keyword evidence="3" id="KW-1185">Reference proteome</keyword>
<sequence length="34" mass="4087">MKTIIVIRPNRRDPRHLERVTPETPSEEVSEMRL</sequence>
<dbReference type="EMBL" id="FBWK01000004">
    <property type="protein sequence ID" value="CUX09220.1"/>
    <property type="molecule type" value="Genomic_DNA"/>
</dbReference>
<proteinExistence type="predicted"/>
<protein>
    <submittedName>
        <fullName evidence="2">Uncharacterized protein</fullName>
    </submittedName>
</protein>
<dbReference type="STRING" id="1183432.AGR3A_Cc120046"/>
<evidence type="ECO:0000313" key="2">
    <source>
        <dbReference type="EMBL" id="CUX09220.1"/>
    </source>
</evidence>
<name>A0A1S7NMN4_9HYPH</name>
<accession>A0A1S7NMN4</accession>
<feature type="compositionally biased region" description="Basic and acidic residues" evidence="1">
    <location>
        <begin position="10"/>
        <end position="21"/>
    </location>
</feature>
<evidence type="ECO:0000256" key="1">
    <source>
        <dbReference type="SAM" id="MobiDB-lite"/>
    </source>
</evidence>
<dbReference type="AlphaFoldDB" id="A0A1S7NMN4"/>
<dbReference type="Proteomes" id="UP000191988">
    <property type="component" value="Unassembled WGS sequence"/>
</dbReference>
<organism evidence="2 3">
    <name type="scientific">Agrobacterium tomkonis CFBP 6623</name>
    <dbReference type="NCBI Taxonomy" id="1183432"/>
    <lineage>
        <taxon>Bacteria</taxon>
        <taxon>Pseudomonadati</taxon>
        <taxon>Pseudomonadota</taxon>
        <taxon>Alphaproteobacteria</taxon>
        <taxon>Hyphomicrobiales</taxon>
        <taxon>Rhizobiaceae</taxon>
        <taxon>Rhizobium/Agrobacterium group</taxon>
        <taxon>Agrobacterium</taxon>
        <taxon>Agrobacterium tumefaciens complex</taxon>
    </lineage>
</organism>
<evidence type="ECO:0000313" key="3">
    <source>
        <dbReference type="Proteomes" id="UP000191988"/>
    </source>
</evidence>